<name>A0A4Y2U0M7_ARAVE</name>
<dbReference type="PANTHER" id="PTHR36902:SF1">
    <property type="entry name" value="ENRICHED IN SURFACE-LABELED PROTEOME PROTEIN 9"/>
    <property type="match status" value="1"/>
</dbReference>
<dbReference type="Proteomes" id="UP000499080">
    <property type="component" value="Unassembled WGS sequence"/>
</dbReference>
<protein>
    <recommendedName>
        <fullName evidence="1">LolA-like domain-containing protein</fullName>
    </recommendedName>
</protein>
<dbReference type="EMBL" id="BGPR01032824">
    <property type="protein sequence ID" value="GBO06525.1"/>
    <property type="molecule type" value="Genomic_DNA"/>
</dbReference>
<dbReference type="Pfam" id="PF25898">
    <property type="entry name" value="LolA_2nd_metazoa"/>
    <property type="match status" value="1"/>
</dbReference>
<reference evidence="2 3" key="1">
    <citation type="journal article" date="2019" name="Sci. Rep.">
        <title>Orb-weaving spider Araneus ventricosus genome elucidates the spidroin gene catalogue.</title>
        <authorList>
            <person name="Kono N."/>
            <person name="Nakamura H."/>
            <person name="Ohtoshi R."/>
            <person name="Moran D.A.P."/>
            <person name="Shinohara A."/>
            <person name="Yoshida Y."/>
            <person name="Fujiwara M."/>
            <person name="Mori M."/>
            <person name="Tomita M."/>
            <person name="Arakawa K."/>
        </authorList>
    </citation>
    <scope>NUCLEOTIDE SEQUENCE [LARGE SCALE GENOMIC DNA]</scope>
</reference>
<feature type="non-terminal residue" evidence="2">
    <location>
        <position position="340"/>
    </location>
</feature>
<dbReference type="InterPro" id="IPR058831">
    <property type="entry name" value="LolA-like_dom_2nd"/>
</dbReference>
<proteinExistence type="predicted"/>
<evidence type="ECO:0000313" key="2">
    <source>
        <dbReference type="EMBL" id="GBO06525.1"/>
    </source>
</evidence>
<keyword evidence="3" id="KW-1185">Reference proteome</keyword>
<dbReference type="PANTHER" id="PTHR36902">
    <property type="entry name" value="ENRICHED IN SURFACE-LABELED PROTEOME PROTEIN 9"/>
    <property type="match status" value="1"/>
</dbReference>
<sequence>MPEIPEAFSTRVQVTYISRDSLGALASPEVTSLEEIYYYKDKGLARRDFVPDPNHDTDIKNWLGLDPVKAIYDFNTGVLYITNVLTGKCTTTYIPLGDRFDAVGQHMYIEIAEPEEIFRMQSEGKQYKGSHFIRDIETDVFAGKYFDEHENASYIKETYIATNGWHEDADDMLEYGVPIKHVLFPEQMSGELVENITEYHFFKFRAAPPHLMAFDVSNCIETIDHKEYAIILRMSDDEKIILYKYKALFQESAQYYLTEITQVFSALRIQRVQLRQLSLSDVRATLAFTLVGKATLRTNTPIGQPGASLKDATNNLRAFIDRNQFSLKFTPPKQDRDDKP</sequence>
<comment type="caution">
    <text evidence="2">The sequence shown here is derived from an EMBL/GenBank/DDBJ whole genome shotgun (WGS) entry which is preliminary data.</text>
</comment>
<accession>A0A4Y2U0M7</accession>
<evidence type="ECO:0000259" key="1">
    <source>
        <dbReference type="Pfam" id="PF25898"/>
    </source>
</evidence>
<organism evidence="2 3">
    <name type="scientific">Araneus ventricosus</name>
    <name type="common">Orbweaver spider</name>
    <name type="synonym">Epeira ventricosa</name>
    <dbReference type="NCBI Taxonomy" id="182803"/>
    <lineage>
        <taxon>Eukaryota</taxon>
        <taxon>Metazoa</taxon>
        <taxon>Ecdysozoa</taxon>
        <taxon>Arthropoda</taxon>
        <taxon>Chelicerata</taxon>
        <taxon>Arachnida</taxon>
        <taxon>Araneae</taxon>
        <taxon>Araneomorphae</taxon>
        <taxon>Entelegynae</taxon>
        <taxon>Araneoidea</taxon>
        <taxon>Araneidae</taxon>
        <taxon>Araneus</taxon>
    </lineage>
</organism>
<dbReference type="AlphaFoldDB" id="A0A4Y2U0M7"/>
<dbReference type="OrthoDB" id="5983572at2759"/>
<feature type="domain" description="LolA-like" evidence="1">
    <location>
        <begin position="1"/>
        <end position="220"/>
    </location>
</feature>
<gene>
    <name evidence="2" type="ORF">AVEN_44730_1</name>
</gene>
<evidence type="ECO:0000313" key="3">
    <source>
        <dbReference type="Proteomes" id="UP000499080"/>
    </source>
</evidence>